<reference evidence="2" key="1">
    <citation type="submission" date="2021-01" db="EMBL/GenBank/DDBJ databases">
        <authorList>
            <person name="Corre E."/>
            <person name="Pelletier E."/>
            <person name="Niang G."/>
            <person name="Scheremetjew M."/>
            <person name="Finn R."/>
            <person name="Kale V."/>
            <person name="Holt S."/>
            <person name="Cochrane G."/>
            <person name="Meng A."/>
            <person name="Brown T."/>
            <person name="Cohen L."/>
        </authorList>
    </citation>
    <scope>NUCLEOTIDE SEQUENCE</scope>
    <source>
        <strain evidence="2">OF101</strain>
    </source>
</reference>
<evidence type="ECO:0000313" key="2">
    <source>
        <dbReference type="EMBL" id="CAD9189124.1"/>
    </source>
</evidence>
<sequence>MAFCFDNAEYAAALARKLASSLGDKGLPTEAALARLYVVSDVLSNCAGDHAKRRGAAQYVASFGNLLPEAFETAGREWFRRILDFAERNQTEDRVRCVLAALRSTGAFPPNFTRGLEALLFAPVIEDASEMPDTGADELLRAKLSRWFSVANQARLPYACRLRGLSSKALPTAACRARLVHFERYWHIPGVSLPEDPDLFGGAGDWPSFAPLAAAEAAEDSDADSCDGERLSWAELAELGLSP</sequence>
<gene>
    <name evidence="2" type="ORF">ACAT0790_LOCUS65898</name>
</gene>
<dbReference type="PROSITE" id="PS51391">
    <property type="entry name" value="CID"/>
    <property type="match status" value="1"/>
</dbReference>
<feature type="domain" description="CID" evidence="1">
    <location>
        <begin position="1"/>
        <end position="124"/>
    </location>
</feature>
<dbReference type="AlphaFoldDB" id="A0A7S1WV15"/>
<evidence type="ECO:0000259" key="1">
    <source>
        <dbReference type="PROSITE" id="PS51391"/>
    </source>
</evidence>
<protein>
    <recommendedName>
        <fullName evidence="1">CID domain-containing protein</fullName>
    </recommendedName>
</protein>
<proteinExistence type="predicted"/>
<name>A0A7S1WV15_ALECA</name>
<accession>A0A7S1WV15</accession>
<dbReference type="InterPro" id="IPR008942">
    <property type="entry name" value="ENTH_VHS"/>
</dbReference>
<organism evidence="2">
    <name type="scientific">Alexandrium catenella</name>
    <name type="common">Red tide dinoflagellate</name>
    <name type="synonym">Gonyaulax catenella</name>
    <dbReference type="NCBI Taxonomy" id="2925"/>
    <lineage>
        <taxon>Eukaryota</taxon>
        <taxon>Sar</taxon>
        <taxon>Alveolata</taxon>
        <taxon>Dinophyceae</taxon>
        <taxon>Gonyaulacales</taxon>
        <taxon>Pyrocystaceae</taxon>
        <taxon>Alexandrium</taxon>
    </lineage>
</organism>
<dbReference type="InterPro" id="IPR006569">
    <property type="entry name" value="CID_dom"/>
</dbReference>
<dbReference type="EMBL" id="HBGE01110505">
    <property type="protein sequence ID" value="CAD9189124.1"/>
    <property type="molecule type" value="Transcribed_RNA"/>
</dbReference>
<dbReference type="Gene3D" id="1.25.40.90">
    <property type="match status" value="1"/>
</dbReference>